<proteinExistence type="inferred from homology"/>
<dbReference type="AlphaFoldDB" id="A0A3G2S2V5"/>
<organism evidence="6 7">
    <name type="scientific">Malassezia restricta (strain ATCC 96810 / NBRC 103918 / CBS 7877)</name>
    <name type="common">Seborrheic dermatitis infection agent</name>
    <dbReference type="NCBI Taxonomy" id="425264"/>
    <lineage>
        <taxon>Eukaryota</taxon>
        <taxon>Fungi</taxon>
        <taxon>Dikarya</taxon>
        <taxon>Basidiomycota</taxon>
        <taxon>Ustilaginomycotina</taxon>
        <taxon>Malasseziomycetes</taxon>
        <taxon>Malasseziales</taxon>
        <taxon>Malasseziaceae</taxon>
        <taxon>Malassezia</taxon>
    </lineage>
</organism>
<comment type="similarity">
    <text evidence="1">Belongs to the eukaryotic-type N-acetylglucosamine kinase family.</text>
</comment>
<dbReference type="PANTHER" id="PTHR43190">
    <property type="entry name" value="N-ACETYL-D-GLUCOSAMINE KINASE"/>
    <property type="match status" value="1"/>
</dbReference>
<evidence type="ECO:0000256" key="3">
    <source>
        <dbReference type="ARBA" id="ARBA00014974"/>
    </source>
</evidence>
<evidence type="ECO:0000259" key="5">
    <source>
        <dbReference type="Pfam" id="PF01869"/>
    </source>
</evidence>
<dbReference type="Pfam" id="PF01869">
    <property type="entry name" value="BcrAD_BadFG"/>
    <property type="match status" value="1"/>
</dbReference>
<dbReference type="EMBL" id="CP033149">
    <property type="protein sequence ID" value="AYO42290.1"/>
    <property type="molecule type" value="Genomic_DNA"/>
</dbReference>
<sequence length="271" mass="28177">MTGVVAVVDAGGTSTRAAIADARGRIVARSRIGAGSFSVLSLRAWTRRMCEALEACANEAPITRAWIGSAGIDADESARIATEALRCAMPHVHEWTVTNDAALLCASVPRNRPCVVCIAGTGSVVLAYDAQRTRTKRVGGLGWLLGDEGSAVGVGRAALRHVLSEPSPLLDVILAATGAASADDLLSYVYTDDSRARIAALAQVVTRAAHDGHAVAQHIVELEAQAMAACIDRAAPPIPAACRLGGALFGDAGYLARVLHHIQTPFIDTQV</sequence>
<keyword evidence="6" id="KW-0808">Transferase</keyword>
<evidence type="ECO:0000313" key="6">
    <source>
        <dbReference type="EMBL" id="AYO42290.1"/>
    </source>
</evidence>
<accession>A0A3G2S2V5</accession>
<dbReference type="Proteomes" id="UP000269793">
    <property type="component" value="Chromosome II"/>
</dbReference>
<dbReference type="CDD" id="cd24007">
    <property type="entry name" value="ASKHA_NBD_eukNAGK-like"/>
    <property type="match status" value="1"/>
</dbReference>
<dbReference type="PANTHER" id="PTHR43190:SF3">
    <property type="entry name" value="N-ACETYL-D-GLUCOSAMINE KINASE"/>
    <property type="match status" value="1"/>
</dbReference>
<feature type="domain" description="ATPase BadF/BadG/BcrA/BcrD type" evidence="5">
    <location>
        <begin position="8"/>
        <end position="233"/>
    </location>
</feature>
<dbReference type="EC" id="2.7.1.59" evidence="2"/>
<evidence type="ECO:0000256" key="4">
    <source>
        <dbReference type="ARBA" id="ARBA00031123"/>
    </source>
</evidence>
<reference evidence="6 7" key="1">
    <citation type="submission" date="2018-10" db="EMBL/GenBank/DDBJ databases">
        <title>Complete genome sequence of Malassezia restricta CBS 7877.</title>
        <authorList>
            <person name="Morand S.C."/>
            <person name="Bertignac M."/>
            <person name="Iltis A."/>
            <person name="Kolder I."/>
            <person name="Pirovano W."/>
            <person name="Jourdain R."/>
            <person name="Clavaud C."/>
        </authorList>
    </citation>
    <scope>NUCLEOTIDE SEQUENCE [LARGE SCALE GENOMIC DNA]</scope>
    <source>
        <strain evidence="6 7">CBS 7877</strain>
    </source>
</reference>
<dbReference type="Gene3D" id="3.30.420.40">
    <property type="match status" value="2"/>
</dbReference>
<dbReference type="InterPro" id="IPR043129">
    <property type="entry name" value="ATPase_NBD"/>
</dbReference>
<dbReference type="GO" id="GO:0045127">
    <property type="term" value="F:N-acetylglucosamine kinase activity"/>
    <property type="evidence" value="ECO:0007669"/>
    <property type="project" value="UniProtKB-EC"/>
</dbReference>
<evidence type="ECO:0000256" key="2">
    <source>
        <dbReference type="ARBA" id="ARBA00012122"/>
    </source>
</evidence>
<evidence type="ECO:0000256" key="1">
    <source>
        <dbReference type="ARBA" id="ARBA00006198"/>
    </source>
</evidence>
<dbReference type="STRING" id="425264.A0A3G2S2V5"/>
<protein>
    <recommendedName>
        <fullName evidence="3">N-acetyl-D-glucosamine kinase</fullName>
        <ecNumber evidence="2">2.7.1.59</ecNumber>
    </recommendedName>
    <alternativeName>
        <fullName evidence="4">GlcNAc kinase</fullName>
    </alternativeName>
</protein>
<dbReference type="InterPro" id="IPR002731">
    <property type="entry name" value="ATPase_BadF"/>
</dbReference>
<name>A0A3G2S2V5_MALR7</name>
<gene>
    <name evidence="6" type="primary">nagk</name>
    <name evidence="6" type="ORF">DNF11_1340</name>
</gene>
<keyword evidence="6" id="KW-0418">Kinase</keyword>
<keyword evidence="7" id="KW-1185">Reference proteome</keyword>
<dbReference type="InterPro" id="IPR052519">
    <property type="entry name" value="Euk-type_GlcNAc_Kinase"/>
</dbReference>
<dbReference type="SUPFAM" id="SSF53067">
    <property type="entry name" value="Actin-like ATPase domain"/>
    <property type="match status" value="2"/>
</dbReference>
<dbReference type="OrthoDB" id="311172at2759"/>
<dbReference type="VEuPathDB" id="FungiDB:DNF11_1340"/>
<evidence type="ECO:0000313" key="7">
    <source>
        <dbReference type="Proteomes" id="UP000269793"/>
    </source>
</evidence>